<gene>
    <name evidence="1" type="ORF">PI49.0050c</name>
</gene>
<name>Q572H8_PHYIN</name>
<protein>
    <submittedName>
        <fullName evidence="1">Uncharacterized protein</fullName>
    </submittedName>
</protein>
<proteinExistence type="predicted"/>
<organism evidence="1">
    <name type="scientific">Phytophthora infestans</name>
    <name type="common">Potato late blight agent</name>
    <name type="synonym">Botrytis infestans</name>
    <dbReference type="NCBI Taxonomy" id="4787"/>
    <lineage>
        <taxon>Eukaryota</taxon>
        <taxon>Sar</taxon>
        <taxon>Stramenopiles</taxon>
        <taxon>Oomycota</taxon>
        <taxon>Peronosporomycetes</taxon>
        <taxon>Peronosporales</taxon>
        <taxon>Peronosporaceae</taxon>
        <taxon>Phytophthora</taxon>
    </lineage>
</organism>
<dbReference type="AlphaFoldDB" id="Q572H8"/>
<dbReference type="EMBL" id="AJ893357">
    <property type="protein sequence ID" value="CAI72297.1"/>
    <property type="molecule type" value="Genomic_DNA"/>
</dbReference>
<accession>Q572H8</accession>
<evidence type="ECO:0000313" key="1">
    <source>
        <dbReference type="EMBL" id="CAI72297.1"/>
    </source>
</evidence>
<reference evidence="1" key="1">
    <citation type="journal article" date="2005" name="Proc. Natl. Acad. Sci. U.S.A.">
        <title>An ancestral oomycete locus contains late blight avirulence gene Avr3a, encoding a protein that is recognized in the host cytoplasm.</title>
        <authorList>
            <person name="Armstrong M.R."/>
            <person name="Whisson S.C."/>
            <person name="Pritchard L."/>
            <person name="Bos J.I.B."/>
            <person name="Venter E."/>
            <person name="Avrova A.O."/>
            <person name="Rehmany A.P."/>
            <person name="Bohme U."/>
            <person name="Brooks K."/>
            <person name="Cherevach I."/>
            <person name="Hamlin N."/>
            <person name="White B."/>
            <person name="Fraser A."/>
            <person name="Lord A."/>
            <person name="Quail M.A."/>
            <person name="Churcher C."/>
            <person name="Hall N."/>
            <person name="Berriman M."/>
            <person name="Kamoun S."/>
            <person name="Beyon J.L."/>
            <person name="Birch P.R.J."/>
        </authorList>
    </citation>
    <scope>NUCLEOTIDE SEQUENCE</scope>
</reference>
<sequence>MNLKTSASEFVLMFPRSPVLNYMNFSRITGTCCEMWANQERVQYFTAWNTTTNLIETNWNQQKRLLGRQTRIDRAIAGLLQNQVKIVNHLLLSLRKSTTEICLNKERGFN</sequence>